<reference evidence="1" key="1">
    <citation type="submission" date="2021-06" db="EMBL/GenBank/DDBJ databases">
        <authorList>
            <person name="Kallberg Y."/>
            <person name="Tangrot J."/>
            <person name="Rosling A."/>
        </authorList>
    </citation>
    <scope>NUCLEOTIDE SEQUENCE</scope>
    <source>
        <strain evidence="1">28 12/20/2015</strain>
    </source>
</reference>
<feature type="non-terminal residue" evidence="1">
    <location>
        <position position="96"/>
    </location>
</feature>
<keyword evidence="2" id="KW-1185">Reference proteome</keyword>
<gene>
    <name evidence="1" type="ORF">SPELUC_LOCUS9609</name>
</gene>
<accession>A0ACA9NPU9</accession>
<proteinExistence type="predicted"/>
<name>A0ACA9NPU9_9GLOM</name>
<evidence type="ECO:0000313" key="1">
    <source>
        <dbReference type="EMBL" id="CAG8669911.1"/>
    </source>
</evidence>
<dbReference type="EMBL" id="CAJVPW010016435">
    <property type="protein sequence ID" value="CAG8669911.1"/>
    <property type="molecule type" value="Genomic_DNA"/>
</dbReference>
<evidence type="ECO:0000313" key="2">
    <source>
        <dbReference type="Proteomes" id="UP000789366"/>
    </source>
</evidence>
<sequence length="96" mass="10683">MVWGIPLFVGYVYKDVPMIVYSLFIMFFSIGCTLYAIFLSTFCDYEVKPDAPGYDSSKSFWENVSRISKSFAGIDTSNASKKAEDTSKAEGTSKDA</sequence>
<dbReference type="Proteomes" id="UP000789366">
    <property type="component" value="Unassembled WGS sequence"/>
</dbReference>
<comment type="caution">
    <text evidence="1">The sequence shown here is derived from an EMBL/GenBank/DDBJ whole genome shotgun (WGS) entry which is preliminary data.</text>
</comment>
<protein>
    <submittedName>
        <fullName evidence="1">1304_t:CDS:1</fullName>
    </submittedName>
</protein>
<organism evidence="1 2">
    <name type="scientific">Cetraspora pellucida</name>
    <dbReference type="NCBI Taxonomy" id="1433469"/>
    <lineage>
        <taxon>Eukaryota</taxon>
        <taxon>Fungi</taxon>
        <taxon>Fungi incertae sedis</taxon>
        <taxon>Mucoromycota</taxon>
        <taxon>Glomeromycotina</taxon>
        <taxon>Glomeromycetes</taxon>
        <taxon>Diversisporales</taxon>
        <taxon>Gigasporaceae</taxon>
        <taxon>Cetraspora</taxon>
    </lineage>
</organism>